<evidence type="ECO:0000313" key="1">
    <source>
        <dbReference type="EMBL" id="WHX50557.1"/>
    </source>
</evidence>
<accession>A0AA95I9P5</accession>
<dbReference type="KEGG" id="pwn:QNH46_07895"/>
<dbReference type="Proteomes" id="UP001177943">
    <property type="component" value="Chromosome"/>
</dbReference>
<protein>
    <submittedName>
        <fullName evidence="1">Gp15 family bacteriophage protein</fullName>
    </submittedName>
</protein>
<reference evidence="1" key="1">
    <citation type="submission" date="2023-05" db="EMBL/GenBank/DDBJ databases">
        <title>Comparative genomics of Bacillaceae isolates and their secondary metabolite potential.</title>
        <authorList>
            <person name="Song L."/>
            <person name="Nielsen L.J."/>
            <person name="Mohite O."/>
            <person name="Xu X."/>
            <person name="Weber T."/>
            <person name="Kovacs A.T."/>
        </authorList>
    </citation>
    <scope>NUCLEOTIDE SEQUENCE</scope>
    <source>
        <strain evidence="1">B2_4</strain>
    </source>
</reference>
<dbReference type="EMBL" id="CP126084">
    <property type="protein sequence ID" value="WHX50557.1"/>
    <property type="molecule type" value="Genomic_DNA"/>
</dbReference>
<evidence type="ECO:0000313" key="2">
    <source>
        <dbReference type="Proteomes" id="UP001177943"/>
    </source>
</evidence>
<dbReference type="RefSeq" id="WP_283927618.1">
    <property type="nucleotide sequence ID" value="NZ_CP126084.1"/>
</dbReference>
<organism evidence="1 2">
    <name type="scientific">Paenibacillus woosongensis</name>
    <dbReference type="NCBI Taxonomy" id="307580"/>
    <lineage>
        <taxon>Bacteria</taxon>
        <taxon>Bacillati</taxon>
        <taxon>Bacillota</taxon>
        <taxon>Bacilli</taxon>
        <taxon>Bacillales</taxon>
        <taxon>Paenibacillaceae</taxon>
        <taxon>Paenibacillus</taxon>
    </lineage>
</organism>
<dbReference type="InterPro" id="IPR009660">
    <property type="entry name" value="Phage_A500_Gp15"/>
</dbReference>
<gene>
    <name evidence="1" type="ORF">QNH46_07895</name>
</gene>
<dbReference type="Pfam" id="PF06854">
    <property type="entry name" value="Phage_Gp15"/>
    <property type="match status" value="1"/>
</dbReference>
<sequence length="91" mass="10882">MQYGIRLRAEPDMSWDEFCTLLAGIMPETPLGQIVQIRSENDREKLKNFSPEQKRIRNEWRTRELKQAKWTDEEARKAVQEFQKIIQQAFG</sequence>
<proteinExistence type="predicted"/>
<name>A0AA95I9P5_9BACL</name>
<dbReference type="AlphaFoldDB" id="A0AA95I9P5"/>